<dbReference type="Proteomes" id="UP001530400">
    <property type="component" value="Unassembled WGS sequence"/>
</dbReference>
<dbReference type="AlphaFoldDB" id="A0ABD3N6V2"/>
<keyword evidence="3" id="KW-1185">Reference proteome</keyword>
<evidence type="ECO:0000256" key="1">
    <source>
        <dbReference type="SAM" id="MobiDB-lite"/>
    </source>
</evidence>
<accession>A0ABD3N6V2</accession>
<comment type="caution">
    <text evidence="2">The sequence shown here is derived from an EMBL/GenBank/DDBJ whole genome shotgun (WGS) entry which is preliminary data.</text>
</comment>
<feature type="region of interest" description="Disordered" evidence="1">
    <location>
        <begin position="136"/>
        <end position="157"/>
    </location>
</feature>
<feature type="region of interest" description="Disordered" evidence="1">
    <location>
        <begin position="95"/>
        <end position="117"/>
    </location>
</feature>
<organism evidence="2 3">
    <name type="scientific">Cyclotella atomus</name>
    <dbReference type="NCBI Taxonomy" id="382360"/>
    <lineage>
        <taxon>Eukaryota</taxon>
        <taxon>Sar</taxon>
        <taxon>Stramenopiles</taxon>
        <taxon>Ochrophyta</taxon>
        <taxon>Bacillariophyta</taxon>
        <taxon>Coscinodiscophyceae</taxon>
        <taxon>Thalassiosirophycidae</taxon>
        <taxon>Stephanodiscales</taxon>
        <taxon>Stephanodiscaceae</taxon>
        <taxon>Cyclotella</taxon>
    </lineage>
</organism>
<dbReference type="EMBL" id="JALLPJ020001281">
    <property type="protein sequence ID" value="KAL3771789.1"/>
    <property type="molecule type" value="Genomic_DNA"/>
</dbReference>
<evidence type="ECO:0000313" key="3">
    <source>
        <dbReference type="Proteomes" id="UP001530400"/>
    </source>
</evidence>
<protein>
    <submittedName>
        <fullName evidence="2">Uncharacterized protein</fullName>
    </submittedName>
</protein>
<gene>
    <name evidence="2" type="ORF">ACHAWO_013368</name>
</gene>
<reference evidence="2 3" key="1">
    <citation type="submission" date="2024-10" db="EMBL/GenBank/DDBJ databases">
        <title>Updated reference genomes for cyclostephanoid diatoms.</title>
        <authorList>
            <person name="Roberts W.R."/>
            <person name="Alverson A.J."/>
        </authorList>
    </citation>
    <scope>NUCLEOTIDE SEQUENCE [LARGE SCALE GENOMIC DNA]</scope>
    <source>
        <strain evidence="2 3">AJA010-31</strain>
    </source>
</reference>
<sequence>MTQHCPFDDLSSIESSTCRISKHKDEVISAQKAMILSLSDAVNRLTYTLQSREEELKEEKKVRERTESDLESKNLHLLLENVDLKNRVADLQDGFSSNLGQASTKPLPTSPPKTAGPCSMMTLPIASSRPTKSMMKQKQTQSPKGLILSPPKLPRRKSMMNLSNLNITSRFRNPNPSGASSKLSTAQSLFTSMAGKKIAWNDKRPKLIPRNIFFPAELVPVPDEMSDVSA</sequence>
<proteinExistence type="predicted"/>
<evidence type="ECO:0000313" key="2">
    <source>
        <dbReference type="EMBL" id="KAL3771789.1"/>
    </source>
</evidence>
<name>A0ABD3N6V2_9STRA</name>